<dbReference type="GO" id="GO:0005524">
    <property type="term" value="F:ATP binding"/>
    <property type="evidence" value="ECO:0007669"/>
    <property type="project" value="UniProtKB-KW"/>
</dbReference>
<dbReference type="Gene3D" id="6.10.340.10">
    <property type="match status" value="1"/>
</dbReference>
<dbReference type="InterPro" id="IPR004358">
    <property type="entry name" value="Sig_transdc_His_kin-like_C"/>
</dbReference>
<keyword evidence="11 13" id="KW-0472">Membrane</keyword>
<evidence type="ECO:0000256" key="4">
    <source>
        <dbReference type="ARBA" id="ARBA00022475"/>
    </source>
</evidence>
<accession>A0A4Y3PRV4</accession>
<keyword evidence="13" id="KW-1133">Transmembrane helix</keyword>
<feature type="coiled-coil region" evidence="12">
    <location>
        <begin position="346"/>
        <end position="377"/>
    </location>
</feature>
<dbReference type="Pfam" id="PF02518">
    <property type="entry name" value="HATPase_c"/>
    <property type="match status" value="1"/>
</dbReference>
<evidence type="ECO:0000259" key="14">
    <source>
        <dbReference type="PROSITE" id="PS50109"/>
    </source>
</evidence>
<dbReference type="PANTHER" id="PTHR45453:SF3">
    <property type="entry name" value="HISTIDINE KINASE"/>
    <property type="match status" value="1"/>
</dbReference>
<dbReference type="RefSeq" id="WP_122966779.1">
    <property type="nucleotide sequence ID" value="NZ_BJMH01000049.1"/>
</dbReference>
<name>A0A4Y3PRV4_BREPA</name>
<dbReference type="InterPro" id="IPR003594">
    <property type="entry name" value="HATPase_dom"/>
</dbReference>
<feature type="transmembrane region" description="Helical" evidence="13">
    <location>
        <begin position="292"/>
        <end position="311"/>
    </location>
</feature>
<evidence type="ECO:0000256" key="11">
    <source>
        <dbReference type="ARBA" id="ARBA00023136"/>
    </source>
</evidence>
<dbReference type="SMART" id="SM00387">
    <property type="entry name" value="HATPase_c"/>
    <property type="match status" value="1"/>
</dbReference>
<feature type="domain" description="Histidine kinase" evidence="14">
    <location>
        <begin position="387"/>
        <end position="600"/>
    </location>
</feature>
<dbReference type="PANTHER" id="PTHR45453">
    <property type="entry name" value="PHOSPHATE REGULON SENSOR PROTEIN PHOR"/>
    <property type="match status" value="1"/>
</dbReference>
<evidence type="ECO:0000313" key="16">
    <source>
        <dbReference type="EMBL" id="GEB35675.1"/>
    </source>
</evidence>
<dbReference type="EC" id="2.7.13.3" evidence="3"/>
<dbReference type="SUPFAM" id="SSF158472">
    <property type="entry name" value="HAMP domain-like"/>
    <property type="match status" value="1"/>
</dbReference>
<keyword evidence="4" id="KW-1003">Cell membrane</keyword>
<evidence type="ECO:0000313" key="17">
    <source>
        <dbReference type="Proteomes" id="UP000316882"/>
    </source>
</evidence>
<feature type="domain" description="HAMP" evidence="15">
    <location>
        <begin position="313"/>
        <end position="365"/>
    </location>
</feature>
<protein>
    <recommendedName>
        <fullName evidence="3">histidine kinase</fullName>
        <ecNumber evidence="3">2.7.13.3</ecNumber>
    </recommendedName>
</protein>
<keyword evidence="13" id="KW-0812">Transmembrane</keyword>
<dbReference type="InterPro" id="IPR005467">
    <property type="entry name" value="His_kinase_dom"/>
</dbReference>
<keyword evidence="17" id="KW-1185">Reference proteome</keyword>
<dbReference type="GO" id="GO:0005886">
    <property type="term" value="C:plasma membrane"/>
    <property type="evidence" value="ECO:0007669"/>
    <property type="project" value="UniProtKB-SubCell"/>
</dbReference>
<dbReference type="SUPFAM" id="SSF55874">
    <property type="entry name" value="ATPase domain of HSP90 chaperone/DNA topoisomerase II/histidine kinase"/>
    <property type="match status" value="1"/>
</dbReference>
<keyword evidence="9" id="KW-0067">ATP-binding</keyword>
<dbReference type="InterPro" id="IPR003660">
    <property type="entry name" value="HAMP_dom"/>
</dbReference>
<organism evidence="16 17">
    <name type="scientific">Brevibacillus parabrevis</name>
    <dbReference type="NCBI Taxonomy" id="54914"/>
    <lineage>
        <taxon>Bacteria</taxon>
        <taxon>Bacillati</taxon>
        <taxon>Bacillota</taxon>
        <taxon>Bacilli</taxon>
        <taxon>Bacillales</taxon>
        <taxon>Paenibacillaceae</taxon>
        <taxon>Brevibacillus</taxon>
    </lineage>
</organism>
<keyword evidence="12" id="KW-0175">Coiled coil</keyword>
<comment type="subcellular location">
    <subcellularLocation>
        <location evidence="2">Cell membrane</location>
        <topology evidence="2">Multi-pass membrane protein</topology>
    </subcellularLocation>
</comment>
<evidence type="ECO:0000259" key="15">
    <source>
        <dbReference type="PROSITE" id="PS50885"/>
    </source>
</evidence>
<evidence type="ECO:0000256" key="3">
    <source>
        <dbReference type="ARBA" id="ARBA00012438"/>
    </source>
</evidence>
<dbReference type="AlphaFoldDB" id="A0A4Y3PRV4"/>
<dbReference type="InterPro" id="IPR036890">
    <property type="entry name" value="HATPase_C_sf"/>
</dbReference>
<dbReference type="GO" id="GO:0004721">
    <property type="term" value="F:phosphoprotein phosphatase activity"/>
    <property type="evidence" value="ECO:0007669"/>
    <property type="project" value="TreeGrafter"/>
</dbReference>
<evidence type="ECO:0000256" key="7">
    <source>
        <dbReference type="ARBA" id="ARBA00022741"/>
    </source>
</evidence>
<keyword evidence="5" id="KW-0597">Phosphoprotein</keyword>
<evidence type="ECO:0000256" key="5">
    <source>
        <dbReference type="ARBA" id="ARBA00022553"/>
    </source>
</evidence>
<dbReference type="Proteomes" id="UP000316882">
    <property type="component" value="Unassembled WGS sequence"/>
</dbReference>
<dbReference type="SMART" id="SM00388">
    <property type="entry name" value="HisKA"/>
    <property type="match status" value="1"/>
</dbReference>
<dbReference type="Pfam" id="PF00512">
    <property type="entry name" value="HisKA"/>
    <property type="match status" value="1"/>
</dbReference>
<dbReference type="FunFam" id="1.10.287.130:FF:000001">
    <property type="entry name" value="Two-component sensor histidine kinase"/>
    <property type="match status" value="1"/>
</dbReference>
<dbReference type="Gene3D" id="1.10.287.130">
    <property type="match status" value="1"/>
</dbReference>
<evidence type="ECO:0000256" key="8">
    <source>
        <dbReference type="ARBA" id="ARBA00022777"/>
    </source>
</evidence>
<comment type="caution">
    <text evidence="16">The sequence shown here is derived from an EMBL/GenBank/DDBJ whole genome shotgun (WGS) entry which is preliminary data.</text>
</comment>
<dbReference type="CDD" id="cd06225">
    <property type="entry name" value="HAMP"/>
    <property type="match status" value="1"/>
</dbReference>
<keyword evidence="6" id="KW-0808">Transferase</keyword>
<dbReference type="PROSITE" id="PS50109">
    <property type="entry name" value="HIS_KIN"/>
    <property type="match status" value="1"/>
</dbReference>
<evidence type="ECO:0000256" key="1">
    <source>
        <dbReference type="ARBA" id="ARBA00000085"/>
    </source>
</evidence>
<dbReference type="FunFam" id="3.30.565.10:FF:000006">
    <property type="entry name" value="Sensor histidine kinase WalK"/>
    <property type="match status" value="1"/>
</dbReference>
<reference evidence="16 17" key="1">
    <citation type="submission" date="2019-06" db="EMBL/GenBank/DDBJ databases">
        <title>Whole genome shotgun sequence of Brevibacillus parabrevis NBRC 12334.</title>
        <authorList>
            <person name="Hosoyama A."/>
            <person name="Uohara A."/>
            <person name="Ohji S."/>
            <person name="Ichikawa N."/>
        </authorList>
    </citation>
    <scope>NUCLEOTIDE SEQUENCE [LARGE SCALE GENOMIC DNA]</scope>
    <source>
        <strain evidence="16 17">NBRC 12334</strain>
    </source>
</reference>
<dbReference type="GO" id="GO:0016036">
    <property type="term" value="P:cellular response to phosphate starvation"/>
    <property type="evidence" value="ECO:0007669"/>
    <property type="project" value="TreeGrafter"/>
</dbReference>
<evidence type="ECO:0000256" key="2">
    <source>
        <dbReference type="ARBA" id="ARBA00004651"/>
    </source>
</evidence>
<evidence type="ECO:0000256" key="13">
    <source>
        <dbReference type="SAM" id="Phobius"/>
    </source>
</evidence>
<dbReference type="EMBL" id="BJMH01000049">
    <property type="protein sequence ID" value="GEB35675.1"/>
    <property type="molecule type" value="Genomic_DNA"/>
</dbReference>
<proteinExistence type="predicted"/>
<dbReference type="Pfam" id="PF00672">
    <property type="entry name" value="HAMP"/>
    <property type="match status" value="1"/>
</dbReference>
<dbReference type="PROSITE" id="PS50885">
    <property type="entry name" value="HAMP"/>
    <property type="match status" value="1"/>
</dbReference>
<dbReference type="Gene3D" id="3.30.565.10">
    <property type="entry name" value="Histidine kinase-like ATPase, C-terminal domain"/>
    <property type="match status" value="1"/>
</dbReference>
<keyword evidence="10" id="KW-0902">Two-component regulatory system</keyword>
<dbReference type="CDD" id="cd00082">
    <property type="entry name" value="HisKA"/>
    <property type="match status" value="1"/>
</dbReference>
<keyword evidence="7" id="KW-0547">Nucleotide-binding</keyword>
<dbReference type="GO" id="GO:0000155">
    <property type="term" value="F:phosphorelay sensor kinase activity"/>
    <property type="evidence" value="ECO:0007669"/>
    <property type="project" value="InterPro"/>
</dbReference>
<feature type="transmembrane region" description="Helical" evidence="13">
    <location>
        <begin position="9"/>
        <end position="27"/>
    </location>
</feature>
<dbReference type="SUPFAM" id="SSF47384">
    <property type="entry name" value="Homodimeric domain of signal transducing histidine kinase"/>
    <property type="match status" value="1"/>
</dbReference>
<dbReference type="InterPro" id="IPR003661">
    <property type="entry name" value="HisK_dim/P_dom"/>
</dbReference>
<keyword evidence="8 16" id="KW-0418">Kinase</keyword>
<evidence type="ECO:0000256" key="12">
    <source>
        <dbReference type="SAM" id="Coils"/>
    </source>
</evidence>
<feature type="coiled-coil region" evidence="12">
    <location>
        <begin position="41"/>
        <end position="68"/>
    </location>
</feature>
<comment type="catalytic activity">
    <reaction evidence="1">
        <text>ATP + protein L-histidine = ADP + protein N-phospho-L-histidine.</text>
        <dbReference type="EC" id="2.7.13.3"/>
    </reaction>
</comment>
<dbReference type="PRINTS" id="PR00344">
    <property type="entry name" value="BCTRLSENSOR"/>
</dbReference>
<gene>
    <name evidence="16" type="ORF">BPA01_52550</name>
</gene>
<evidence type="ECO:0000256" key="9">
    <source>
        <dbReference type="ARBA" id="ARBA00022840"/>
    </source>
</evidence>
<dbReference type="InterPro" id="IPR050351">
    <property type="entry name" value="BphY/WalK/GraS-like"/>
</dbReference>
<evidence type="ECO:0000256" key="6">
    <source>
        <dbReference type="ARBA" id="ARBA00022679"/>
    </source>
</evidence>
<sequence>MKSSVVTKLFIWTTALCVLILAVIYVGQTVFFKQFYINQKVADVQASLQAFEQEYAQKRNDIEAVRQLEQQFYRQHNTWVTTLDQLGNIRDAADFSVEVRLFPEKGNPFANRTLVLPLYGLLNAEDLYQRSRFLRPGEMVAIDVFQSGEELVPYRLEVEYDKVWFENKYFVKKEHEIISKNPNPAEKSEEFPNRLLYGTITQAHLPDQGETPRFLYSNPAFVDRIKQFQADLLVNPEKAKPAGPLTYQVAENAISYQLFVQPVHYANEQPIYLFAMTSLQPVDEAISMIEDYYVYLILFVLLLILLSSFYYSKQIARPLLAINQTTKKMASLDFSEKIPVVSHDEIGDLSRSINQLSERLHAYIEQLQQDIEKEKQLEHTRKEFIAGVSHELKTPLSVIQSCLSIVKDGVASHKKDYYFEAMEKEVNRMDLLIIDMLELAKYESGTYKMQREPFALHEVIEQVCDKLRPDIEGKQLHLHKQLVPVVAVANQLRIEQVVVNFLTNAIRYTPEGEVVVVSIRDEGRMARVSIENKGSRIPEEQLEKIWDRFYRGEPSRQRSTGGTGLGLAICKKILELHDVPFGVCNTEEGVEFFFLLPKNE</sequence>
<dbReference type="InterPro" id="IPR036097">
    <property type="entry name" value="HisK_dim/P_sf"/>
</dbReference>
<dbReference type="SMART" id="SM00304">
    <property type="entry name" value="HAMP"/>
    <property type="match status" value="1"/>
</dbReference>
<evidence type="ECO:0000256" key="10">
    <source>
        <dbReference type="ARBA" id="ARBA00023012"/>
    </source>
</evidence>